<feature type="region of interest" description="Disordered" evidence="5">
    <location>
        <begin position="69"/>
        <end position="105"/>
    </location>
</feature>
<proteinExistence type="predicted"/>
<dbReference type="PANTHER" id="PTHR10606">
    <property type="entry name" value="6-PHOSPHOFRUCTO-2-KINASE/FRUCTOSE-2,6-BISPHOSPHATASE"/>
    <property type="match status" value="1"/>
</dbReference>
<evidence type="ECO:0000259" key="6">
    <source>
        <dbReference type="Pfam" id="PF01591"/>
    </source>
</evidence>
<evidence type="ECO:0000313" key="8">
    <source>
        <dbReference type="Proteomes" id="UP001314263"/>
    </source>
</evidence>
<dbReference type="InterPro" id="IPR013078">
    <property type="entry name" value="His_Pase_superF_clade-1"/>
</dbReference>
<gene>
    <name evidence="7" type="ORF">CVIRNUC_008666</name>
</gene>
<dbReference type="Pfam" id="PF01591">
    <property type="entry name" value="6PF2K"/>
    <property type="match status" value="1"/>
</dbReference>
<dbReference type="EMBL" id="CAUYUE010000012">
    <property type="protein sequence ID" value="CAK0785457.1"/>
    <property type="molecule type" value="Genomic_DNA"/>
</dbReference>
<dbReference type="PRINTS" id="PR00991">
    <property type="entry name" value="6PFRUCTKNASE"/>
</dbReference>
<dbReference type="InterPro" id="IPR027417">
    <property type="entry name" value="P-loop_NTPase"/>
</dbReference>
<keyword evidence="2" id="KW-0067">ATP-binding</keyword>
<feature type="active site" description="Proton donor/acceptor" evidence="3">
    <location>
        <position position="411"/>
    </location>
</feature>
<evidence type="ECO:0000256" key="3">
    <source>
        <dbReference type="PIRSR" id="PIRSR613078-1"/>
    </source>
</evidence>
<feature type="active site" description="Tele-phosphohistidine intermediate" evidence="3">
    <location>
        <position position="335"/>
    </location>
</feature>
<dbReference type="GO" id="GO:0004331">
    <property type="term" value="F:fructose-2,6-bisphosphate 2-phosphatase activity"/>
    <property type="evidence" value="ECO:0007669"/>
    <property type="project" value="TreeGrafter"/>
</dbReference>
<dbReference type="PANTHER" id="PTHR10606:SF44">
    <property type="entry name" value="6-PHOSPHOFRUCTO 2-KINASE_FRUCTOSE 2,6-BISPHOSPHATASE LONG FORM"/>
    <property type="match status" value="1"/>
</dbReference>
<protein>
    <recommendedName>
        <fullName evidence="6">6-phosphofructo-2-kinase domain-containing protein</fullName>
    </recommendedName>
</protein>
<dbReference type="SUPFAM" id="SSF53254">
    <property type="entry name" value="Phosphoglycerate mutase-like"/>
    <property type="match status" value="1"/>
</dbReference>
<dbReference type="SUPFAM" id="SSF52540">
    <property type="entry name" value="P-loop containing nucleoside triphosphate hydrolases"/>
    <property type="match status" value="1"/>
</dbReference>
<dbReference type="InterPro" id="IPR003094">
    <property type="entry name" value="6Pfruct_kin"/>
</dbReference>
<keyword evidence="1" id="KW-0547">Nucleotide-binding</keyword>
<feature type="domain" description="6-phosphofructo-2-kinase" evidence="6">
    <location>
        <begin position="107"/>
        <end position="319"/>
    </location>
</feature>
<evidence type="ECO:0000256" key="4">
    <source>
        <dbReference type="PIRSR" id="PIRSR613078-2"/>
    </source>
</evidence>
<feature type="compositionally biased region" description="Basic residues" evidence="5">
    <location>
        <begin position="8"/>
        <end position="19"/>
    </location>
</feature>
<comment type="caution">
    <text evidence="7">The sequence shown here is derived from an EMBL/GenBank/DDBJ whole genome shotgun (WGS) entry which is preliminary data.</text>
</comment>
<dbReference type="CDD" id="cd07067">
    <property type="entry name" value="HP_PGM_like"/>
    <property type="match status" value="1"/>
</dbReference>
<dbReference type="GO" id="GO:0005829">
    <property type="term" value="C:cytosol"/>
    <property type="evidence" value="ECO:0007669"/>
    <property type="project" value="TreeGrafter"/>
</dbReference>
<evidence type="ECO:0000256" key="1">
    <source>
        <dbReference type="ARBA" id="ARBA00022741"/>
    </source>
</evidence>
<dbReference type="InterPro" id="IPR013079">
    <property type="entry name" value="6Phosfructo_kin"/>
</dbReference>
<dbReference type="Pfam" id="PF00300">
    <property type="entry name" value="His_Phos_1"/>
    <property type="match status" value="1"/>
</dbReference>
<keyword evidence="8" id="KW-1185">Reference proteome</keyword>
<dbReference type="Proteomes" id="UP001314263">
    <property type="component" value="Unassembled WGS sequence"/>
</dbReference>
<dbReference type="GO" id="GO:0006003">
    <property type="term" value="P:fructose 2,6-bisphosphate metabolic process"/>
    <property type="evidence" value="ECO:0007669"/>
    <property type="project" value="InterPro"/>
</dbReference>
<dbReference type="InterPro" id="IPR001345">
    <property type="entry name" value="PG/BPGM_mutase_AS"/>
</dbReference>
<sequence>MWEFWRSRLSKGKTRHRRRTGSDDDGSLSPMTSRSLGGSLEGPLPDIITGAVPENSTHVYFKDMIVAASDDSEEESEPSERGATNQSGSEANNGKTQAPRKVRKRNRVDRQKLIIILVGLPGRGKTFLCNKIMCYLNWLGHDTKHFNVGQYRRVQKTTSEIQNASFFDPNNEQGLKARHMALMAALEDMDSWLDEDSSQVAIFDATNSTEHRRQLLRNRYHGKRQYLFIESICNDPDILAQNYRYKMMYSPDYKTTTEEEALQDFRDRICKYEEVYETITDRNLHYIKLIDMVTGRGYMDVNRISGYIPGKMVFFLMQVCKAGVARLRKIWLTRHGESEYNEMALIGGNSNLTPAGQIYARLLPDAIVDRVPLTLEGGTMPVSVWTSTLKRTIQTAELLPFPKLRWKALDEIHAGMFDGWTYEEIAEKHSEEYAARKRDKLRYRYPSGESYMDVIQRLEPVIIEIERERECVCVVAHQAILRALYGYFMKVPLADVPRLEIPLHTLIELVPTPDGRMAEERVPFNIRRSMDMPPRTQMEKQFSEMITLSINRDAA</sequence>
<dbReference type="SMART" id="SM00855">
    <property type="entry name" value="PGAM"/>
    <property type="match status" value="1"/>
</dbReference>
<feature type="binding site" evidence="4">
    <location>
        <begin position="334"/>
        <end position="341"/>
    </location>
    <ligand>
        <name>substrate</name>
    </ligand>
</feature>
<dbReference type="FunFam" id="3.40.50.300:FF:000644">
    <property type="entry name" value="GpmB, Fructose-2,6-bisphosphatase"/>
    <property type="match status" value="1"/>
</dbReference>
<evidence type="ECO:0000256" key="5">
    <source>
        <dbReference type="SAM" id="MobiDB-lite"/>
    </source>
</evidence>
<organism evidence="7 8">
    <name type="scientific">Coccomyxa viridis</name>
    <dbReference type="NCBI Taxonomy" id="1274662"/>
    <lineage>
        <taxon>Eukaryota</taxon>
        <taxon>Viridiplantae</taxon>
        <taxon>Chlorophyta</taxon>
        <taxon>core chlorophytes</taxon>
        <taxon>Trebouxiophyceae</taxon>
        <taxon>Trebouxiophyceae incertae sedis</taxon>
        <taxon>Coccomyxaceae</taxon>
        <taxon>Coccomyxa</taxon>
    </lineage>
</organism>
<accession>A0AAV1IGX8</accession>
<reference evidence="7 8" key="1">
    <citation type="submission" date="2023-10" db="EMBL/GenBank/DDBJ databases">
        <authorList>
            <person name="Maclean D."/>
            <person name="Macfadyen A."/>
        </authorList>
    </citation>
    <scope>NUCLEOTIDE SEQUENCE [LARGE SCALE GENOMIC DNA]</scope>
</reference>
<dbReference type="PROSITE" id="PS00175">
    <property type="entry name" value="PG_MUTASE"/>
    <property type="match status" value="1"/>
</dbReference>
<feature type="binding site" evidence="4">
    <location>
        <position position="391"/>
    </location>
    <ligand>
        <name>substrate</name>
    </ligand>
</feature>
<evidence type="ECO:0000313" key="7">
    <source>
        <dbReference type="EMBL" id="CAK0785457.1"/>
    </source>
</evidence>
<feature type="compositionally biased region" description="Polar residues" evidence="5">
    <location>
        <begin position="82"/>
        <end position="96"/>
    </location>
</feature>
<dbReference type="GO" id="GO:0006000">
    <property type="term" value="P:fructose metabolic process"/>
    <property type="evidence" value="ECO:0007669"/>
    <property type="project" value="InterPro"/>
</dbReference>
<dbReference type="GO" id="GO:0005524">
    <property type="term" value="F:ATP binding"/>
    <property type="evidence" value="ECO:0007669"/>
    <property type="project" value="UniProtKB-KW"/>
</dbReference>
<dbReference type="Gene3D" id="3.40.50.300">
    <property type="entry name" value="P-loop containing nucleotide triphosphate hydrolases"/>
    <property type="match status" value="1"/>
</dbReference>
<dbReference type="PIRSF" id="PIRSF000709">
    <property type="entry name" value="6PFK_2-Ptase"/>
    <property type="match status" value="1"/>
</dbReference>
<dbReference type="Gene3D" id="3.40.50.1240">
    <property type="entry name" value="Phosphoglycerate mutase-like"/>
    <property type="match status" value="1"/>
</dbReference>
<dbReference type="InterPro" id="IPR029033">
    <property type="entry name" value="His_PPase_superfam"/>
</dbReference>
<dbReference type="GO" id="GO:0003873">
    <property type="term" value="F:6-phosphofructo-2-kinase activity"/>
    <property type="evidence" value="ECO:0007669"/>
    <property type="project" value="InterPro"/>
</dbReference>
<name>A0AAV1IGX8_9CHLO</name>
<dbReference type="AlphaFoldDB" id="A0AAV1IGX8"/>
<feature type="region of interest" description="Disordered" evidence="5">
    <location>
        <begin position="1"/>
        <end position="48"/>
    </location>
</feature>
<dbReference type="FunFam" id="3.40.50.1240:FF:000006">
    <property type="entry name" value="6-phosphofructo-2-kinase/fructose-2, 6-bisphosphatase"/>
    <property type="match status" value="1"/>
</dbReference>
<evidence type="ECO:0000256" key="2">
    <source>
        <dbReference type="ARBA" id="ARBA00022840"/>
    </source>
</evidence>